<evidence type="ECO:0000313" key="3">
    <source>
        <dbReference type="Proteomes" id="UP000024635"/>
    </source>
</evidence>
<feature type="compositionally biased region" description="Basic residues" evidence="1">
    <location>
        <begin position="91"/>
        <end position="117"/>
    </location>
</feature>
<reference evidence="3" key="1">
    <citation type="journal article" date="2015" name="Nat. Genet.">
        <title>The genome and transcriptome of the zoonotic hookworm Ancylostoma ceylanicum identify infection-specific gene families.</title>
        <authorList>
            <person name="Schwarz E.M."/>
            <person name="Hu Y."/>
            <person name="Antoshechkin I."/>
            <person name="Miller M.M."/>
            <person name="Sternberg P.W."/>
            <person name="Aroian R.V."/>
        </authorList>
    </citation>
    <scope>NUCLEOTIDE SEQUENCE</scope>
    <source>
        <strain evidence="3">HY135</strain>
    </source>
</reference>
<organism evidence="2 3">
    <name type="scientific">Ancylostoma ceylanicum</name>
    <dbReference type="NCBI Taxonomy" id="53326"/>
    <lineage>
        <taxon>Eukaryota</taxon>
        <taxon>Metazoa</taxon>
        <taxon>Ecdysozoa</taxon>
        <taxon>Nematoda</taxon>
        <taxon>Chromadorea</taxon>
        <taxon>Rhabditida</taxon>
        <taxon>Rhabditina</taxon>
        <taxon>Rhabditomorpha</taxon>
        <taxon>Strongyloidea</taxon>
        <taxon>Ancylostomatidae</taxon>
        <taxon>Ancylostomatinae</taxon>
        <taxon>Ancylostoma</taxon>
    </lineage>
</organism>
<dbReference type="AlphaFoldDB" id="A0A016VV86"/>
<gene>
    <name evidence="2" type="primary">Acey_s0004.g2096</name>
    <name evidence="2" type="ORF">Y032_0004g2096</name>
</gene>
<dbReference type="EMBL" id="JARK01001340">
    <property type="protein sequence ID" value="EYC31325.1"/>
    <property type="molecule type" value="Genomic_DNA"/>
</dbReference>
<evidence type="ECO:0000256" key="1">
    <source>
        <dbReference type="SAM" id="MobiDB-lite"/>
    </source>
</evidence>
<comment type="caution">
    <text evidence="2">The sequence shown here is derived from an EMBL/GenBank/DDBJ whole genome shotgun (WGS) entry which is preliminary data.</text>
</comment>
<dbReference type="Proteomes" id="UP000024635">
    <property type="component" value="Unassembled WGS sequence"/>
</dbReference>
<feature type="region of interest" description="Disordered" evidence="1">
    <location>
        <begin position="85"/>
        <end position="173"/>
    </location>
</feature>
<protein>
    <submittedName>
        <fullName evidence="2">Uncharacterized protein</fullName>
    </submittedName>
</protein>
<evidence type="ECO:0000313" key="2">
    <source>
        <dbReference type="EMBL" id="EYC31325.1"/>
    </source>
</evidence>
<name>A0A016VV86_9BILA</name>
<proteinExistence type="predicted"/>
<accession>A0A016VV86</accession>
<sequence>MVDWPVFEIEPLTVRATSGLIPLHHNHRYNYILITGKILRLKEPFFCRDTYRCRDTNTGRIMSSDRQAKRLSDYFTGFQRVKRREQGYAFSRRRSPRSLSRRTPKTSSRSPRKRNRKENHGMCSAENDNDEKPASSQARTPVSRPRTPVSESRKRRLSERYGTTTKSEDGAEGQEVFEAVDAVRRPAATLILPVKLRWKVSEEEPPTALPESEPTDRQCKAFEDQLLGKGEKRRLKSIYAQVSASKHASSTWYRFHRFRIRQFSVELW</sequence>
<keyword evidence="3" id="KW-1185">Reference proteome</keyword>